<evidence type="ECO:0000313" key="1">
    <source>
        <dbReference type="EMBL" id="CDW29265.1"/>
    </source>
</evidence>
<name>A0A0K2TTX3_LEPSM</name>
<accession>A0A0K2TTX3</accession>
<reference evidence="1" key="1">
    <citation type="submission" date="2014-05" db="EMBL/GenBank/DDBJ databases">
        <authorList>
            <person name="Chronopoulou M."/>
        </authorList>
    </citation>
    <scope>NUCLEOTIDE SEQUENCE</scope>
    <source>
        <tissue evidence="1">Whole organism</tissue>
    </source>
</reference>
<organism evidence="1">
    <name type="scientific">Lepeophtheirus salmonis</name>
    <name type="common">Salmon louse</name>
    <name type="synonym">Caligus salmonis</name>
    <dbReference type="NCBI Taxonomy" id="72036"/>
    <lineage>
        <taxon>Eukaryota</taxon>
        <taxon>Metazoa</taxon>
        <taxon>Ecdysozoa</taxon>
        <taxon>Arthropoda</taxon>
        <taxon>Crustacea</taxon>
        <taxon>Multicrustacea</taxon>
        <taxon>Hexanauplia</taxon>
        <taxon>Copepoda</taxon>
        <taxon>Siphonostomatoida</taxon>
        <taxon>Caligidae</taxon>
        <taxon>Lepeophtheirus</taxon>
    </lineage>
</organism>
<proteinExistence type="predicted"/>
<protein>
    <submittedName>
        <fullName evidence="1">Uncharacterized protein</fullName>
    </submittedName>
</protein>
<dbReference type="AlphaFoldDB" id="A0A0K2TTX3"/>
<sequence>MNLIRTKCLRLSHSPEAFFSILELCLSQTCLIKRSCQLFWITVYSKKQHARRITCFLYSNDFKIS</sequence>
<dbReference type="EMBL" id="HACA01011904">
    <property type="protein sequence ID" value="CDW29265.1"/>
    <property type="molecule type" value="Transcribed_RNA"/>
</dbReference>